<dbReference type="Proteomes" id="UP001548590">
    <property type="component" value="Unassembled WGS sequence"/>
</dbReference>
<dbReference type="EMBL" id="JBEWLZ010000006">
    <property type="protein sequence ID" value="MET1490634.1"/>
    <property type="molecule type" value="Genomic_DNA"/>
</dbReference>
<dbReference type="GO" id="GO:0004386">
    <property type="term" value="F:helicase activity"/>
    <property type="evidence" value="ECO:0007669"/>
    <property type="project" value="UniProtKB-KW"/>
</dbReference>
<dbReference type="InterPro" id="IPR040980">
    <property type="entry name" value="SWI2_SNF2"/>
</dbReference>
<dbReference type="InterPro" id="IPR027417">
    <property type="entry name" value="P-loop_NTPase"/>
</dbReference>
<evidence type="ECO:0000259" key="2">
    <source>
        <dbReference type="Pfam" id="PF18766"/>
    </source>
</evidence>
<keyword evidence="3" id="KW-0067">ATP-binding</keyword>
<proteinExistence type="predicted"/>
<evidence type="ECO:0000256" key="1">
    <source>
        <dbReference type="ARBA" id="ARBA00022747"/>
    </source>
</evidence>
<feature type="domain" description="SWI2/SNF2 ATPase" evidence="2">
    <location>
        <begin position="22"/>
        <end position="160"/>
    </location>
</feature>
<gene>
    <name evidence="3" type="ORF">ABVT11_12425</name>
</gene>
<dbReference type="PANTHER" id="PTHR30195:SF15">
    <property type="entry name" value="TYPE I RESTRICTION ENZYME HINDI ENDONUCLEASE SUBUNIT"/>
    <property type="match status" value="1"/>
</dbReference>
<protein>
    <submittedName>
        <fullName evidence="3">DEAD/DEAH box helicase family protein</fullName>
    </submittedName>
</protein>
<dbReference type="Gene3D" id="3.40.50.300">
    <property type="entry name" value="P-loop containing nucleotide triphosphate hydrolases"/>
    <property type="match status" value="1"/>
</dbReference>
<name>A0ABV2CRU8_9RHOO</name>
<reference evidence="3 4" key="1">
    <citation type="submission" date="2024-07" db="EMBL/GenBank/DDBJ databases">
        <title>Uliginosibacterium paludis KCTC:42655.</title>
        <authorList>
            <person name="Kim M.K."/>
        </authorList>
    </citation>
    <scope>NUCLEOTIDE SEQUENCE [LARGE SCALE GENOMIC DNA]</scope>
    <source>
        <strain evidence="3 4">KCTC 42655</strain>
    </source>
</reference>
<dbReference type="InterPro" id="IPR051268">
    <property type="entry name" value="Type-I_R_enzyme_R_subunit"/>
</dbReference>
<evidence type="ECO:0000313" key="3">
    <source>
        <dbReference type="EMBL" id="MET1490634.1"/>
    </source>
</evidence>
<dbReference type="SUPFAM" id="SSF52540">
    <property type="entry name" value="P-loop containing nucleoside triphosphate hydrolases"/>
    <property type="match status" value="1"/>
</dbReference>
<comment type="caution">
    <text evidence="3">The sequence shown here is derived from an EMBL/GenBank/DDBJ whole genome shotgun (WGS) entry which is preliminary data.</text>
</comment>
<keyword evidence="3" id="KW-0378">Hydrolase</keyword>
<accession>A0ABV2CRU8</accession>
<organism evidence="3 4">
    <name type="scientific">Uliginosibacterium paludis</name>
    <dbReference type="NCBI Taxonomy" id="1615952"/>
    <lineage>
        <taxon>Bacteria</taxon>
        <taxon>Pseudomonadati</taxon>
        <taxon>Pseudomonadota</taxon>
        <taxon>Betaproteobacteria</taxon>
        <taxon>Rhodocyclales</taxon>
        <taxon>Zoogloeaceae</taxon>
        <taxon>Uliginosibacterium</taxon>
    </lineage>
</organism>
<keyword evidence="3" id="KW-0347">Helicase</keyword>
<keyword evidence="4" id="KW-1185">Reference proteome</keyword>
<keyword evidence="3" id="KW-0547">Nucleotide-binding</keyword>
<dbReference type="Pfam" id="PF18766">
    <property type="entry name" value="SWI2_SNF2"/>
    <property type="match status" value="1"/>
</dbReference>
<dbReference type="PANTHER" id="PTHR30195">
    <property type="entry name" value="TYPE I SITE-SPECIFIC DEOXYRIBONUCLEASE PROTEIN SUBUNIT M AND R"/>
    <property type="match status" value="1"/>
</dbReference>
<evidence type="ECO:0000313" key="4">
    <source>
        <dbReference type="Proteomes" id="UP001548590"/>
    </source>
</evidence>
<sequence>MPWLLRRCRGRGGRALIERLTCFAARVMREAAMENPTIVVITDRNDLDGQLFGVFSLSKDLLREQPVQADSRDDLRSLLANRPSGGIVFATIQKFMLAEGETVFPALSERHNIVVIADEAHRTQYSFEAKLKGKPGAERYQVGYAQHLRDALPNATFVAFRQARSVAGWRPYCLDRCSDWSPACREECRALINACSSPLSLSPRTLGALRGRQ</sequence>
<keyword evidence="1" id="KW-0680">Restriction system</keyword>